<feature type="transmembrane region" description="Helical" evidence="7">
    <location>
        <begin position="128"/>
        <end position="146"/>
    </location>
</feature>
<keyword evidence="6 7" id="KW-0472">Membrane</keyword>
<dbReference type="Pfam" id="PF00528">
    <property type="entry name" value="BPD_transp_1"/>
    <property type="match status" value="1"/>
</dbReference>
<organism evidence="9 10">
    <name type="scientific">Candidatus Fimimorpha faecalis</name>
    <dbReference type="NCBI Taxonomy" id="2840824"/>
    <lineage>
        <taxon>Bacteria</taxon>
        <taxon>Bacillati</taxon>
        <taxon>Bacillota</taxon>
        <taxon>Clostridia</taxon>
        <taxon>Eubacteriales</taxon>
        <taxon>Candidatus Fimimorpha</taxon>
    </lineage>
</organism>
<evidence type="ECO:0000256" key="6">
    <source>
        <dbReference type="ARBA" id="ARBA00023136"/>
    </source>
</evidence>
<dbReference type="PROSITE" id="PS50928">
    <property type="entry name" value="ABC_TM1"/>
    <property type="match status" value="1"/>
</dbReference>
<evidence type="ECO:0000256" key="7">
    <source>
        <dbReference type="RuleBase" id="RU363032"/>
    </source>
</evidence>
<dbReference type="InterPro" id="IPR000515">
    <property type="entry name" value="MetI-like"/>
</dbReference>
<dbReference type="GO" id="GO:0055085">
    <property type="term" value="P:transmembrane transport"/>
    <property type="evidence" value="ECO:0007669"/>
    <property type="project" value="InterPro"/>
</dbReference>
<keyword evidence="2 7" id="KW-0813">Transport</keyword>
<evidence type="ECO:0000256" key="4">
    <source>
        <dbReference type="ARBA" id="ARBA00022692"/>
    </source>
</evidence>
<reference evidence="9" key="1">
    <citation type="submission" date="2020-10" db="EMBL/GenBank/DDBJ databases">
        <authorList>
            <person name="Gilroy R."/>
        </authorList>
    </citation>
    <scope>NUCLEOTIDE SEQUENCE</scope>
    <source>
        <strain evidence="9">ChiW13-3771</strain>
    </source>
</reference>
<evidence type="ECO:0000313" key="9">
    <source>
        <dbReference type="EMBL" id="HIR89348.1"/>
    </source>
</evidence>
<sequence>MKSPVKISKYKRKVVSVILTAFAGGIALLFVMPMIITVVNSLMEEREIQSNYGVLFSETTGGLAMGNVNLKLIPDWVSLQQYFTVLLKSPDYLFKLWNSLFLVLPIVVFQLVVGCMAAYGFANTKGKAMAIVFFSYIVLMLMPYQVTLVPNYFVAKWMNLLDTNWAIWFPGIFSPFSVYLLTKYMRRIPWGIVEAAQMDGAGQWQIFCRVIIPICKGAIASCAILVFIDYWNMVEQPVVLFSNADFYPLSVFLSKIQMEDIGIAFAAAVVYMIPVTLIFLYGEEYLIDGIASQGSIK</sequence>
<feature type="transmembrane region" description="Helical" evidence="7">
    <location>
        <begin position="14"/>
        <end position="36"/>
    </location>
</feature>
<comment type="similarity">
    <text evidence="7">Belongs to the binding-protein-dependent transport system permease family.</text>
</comment>
<name>A0A9D1EG59_9FIRM</name>
<keyword evidence="5 7" id="KW-1133">Transmembrane helix</keyword>
<feature type="transmembrane region" description="Helical" evidence="7">
    <location>
        <begin position="206"/>
        <end position="228"/>
    </location>
</feature>
<evidence type="ECO:0000256" key="1">
    <source>
        <dbReference type="ARBA" id="ARBA00004651"/>
    </source>
</evidence>
<evidence type="ECO:0000256" key="2">
    <source>
        <dbReference type="ARBA" id="ARBA00022448"/>
    </source>
</evidence>
<dbReference type="PANTHER" id="PTHR43744">
    <property type="entry name" value="ABC TRANSPORTER PERMEASE PROTEIN MG189-RELATED-RELATED"/>
    <property type="match status" value="1"/>
</dbReference>
<feature type="transmembrane region" description="Helical" evidence="7">
    <location>
        <begin position="166"/>
        <end position="185"/>
    </location>
</feature>
<dbReference type="Proteomes" id="UP000824201">
    <property type="component" value="Unassembled WGS sequence"/>
</dbReference>
<keyword evidence="4 7" id="KW-0812">Transmembrane</keyword>
<dbReference type="SUPFAM" id="SSF161098">
    <property type="entry name" value="MetI-like"/>
    <property type="match status" value="1"/>
</dbReference>
<gene>
    <name evidence="9" type="ORF">IAC96_10385</name>
</gene>
<evidence type="ECO:0000256" key="3">
    <source>
        <dbReference type="ARBA" id="ARBA00022475"/>
    </source>
</evidence>
<dbReference type="InterPro" id="IPR035906">
    <property type="entry name" value="MetI-like_sf"/>
</dbReference>
<evidence type="ECO:0000256" key="5">
    <source>
        <dbReference type="ARBA" id="ARBA00022989"/>
    </source>
</evidence>
<accession>A0A9D1EG59</accession>
<evidence type="ECO:0000259" key="8">
    <source>
        <dbReference type="PROSITE" id="PS50928"/>
    </source>
</evidence>
<dbReference type="GO" id="GO:0005886">
    <property type="term" value="C:plasma membrane"/>
    <property type="evidence" value="ECO:0007669"/>
    <property type="project" value="UniProtKB-SubCell"/>
</dbReference>
<evidence type="ECO:0000313" key="10">
    <source>
        <dbReference type="Proteomes" id="UP000824201"/>
    </source>
</evidence>
<dbReference type="AlphaFoldDB" id="A0A9D1EG59"/>
<proteinExistence type="inferred from homology"/>
<feature type="transmembrane region" description="Helical" evidence="7">
    <location>
        <begin position="96"/>
        <end position="121"/>
    </location>
</feature>
<comment type="subcellular location">
    <subcellularLocation>
        <location evidence="1 7">Cell membrane</location>
        <topology evidence="1 7">Multi-pass membrane protein</topology>
    </subcellularLocation>
</comment>
<feature type="transmembrane region" description="Helical" evidence="7">
    <location>
        <begin position="261"/>
        <end position="282"/>
    </location>
</feature>
<comment type="caution">
    <text evidence="9">The sequence shown here is derived from an EMBL/GenBank/DDBJ whole genome shotgun (WGS) entry which is preliminary data.</text>
</comment>
<feature type="domain" description="ABC transmembrane type-1" evidence="8">
    <location>
        <begin position="96"/>
        <end position="282"/>
    </location>
</feature>
<dbReference type="PANTHER" id="PTHR43744:SF8">
    <property type="entry name" value="SN-GLYCEROL-3-PHOSPHATE TRANSPORT SYSTEM PERMEASE PROTEIN UGPE"/>
    <property type="match status" value="1"/>
</dbReference>
<dbReference type="EMBL" id="DVHN01000134">
    <property type="protein sequence ID" value="HIR89348.1"/>
    <property type="molecule type" value="Genomic_DNA"/>
</dbReference>
<dbReference type="Gene3D" id="1.10.3720.10">
    <property type="entry name" value="MetI-like"/>
    <property type="match status" value="1"/>
</dbReference>
<reference evidence="9" key="2">
    <citation type="journal article" date="2021" name="PeerJ">
        <title>Extensive microbial diversity within the chicken gut microbiome revealed by metagenomics and culture.</title>
        <authorList>
            <person name="Gilroy R."/>
            <person name="Ravi A."/>
            <person name="Getino M."/>
            <person name="Pursley I."/>
            <person name="Horton D.L."/>
            <person name="Alikhan N.F."/>
            <person name="Baker D."/>
            <person name="Gharbi K."/>
            <person name="Hall N."/>
            <person name="Watson M."/>
            <person name="Adriaenssens E.M."/>
            <person name="Foster-Nyarko E."/>
            <person name="Jarju S."/>
            <person name="Secka A."/>
            <person name="Antonio M."/>
            <person name="Oren A."/>
            <person name="Chaudhuri R.R."/>
            <person name="La Ragione R."/>
            <person name="Hildebrand F."/>
            <person name="Pallen M.J."/>
        </authorList>
    </citation>
    <scope>NUCLEOTIDE SEQUENCE</scope>
    <source>
        <strain evidence="9">ChiW13-3771</strain>
    </source>
</reference>
<protein>
    <submittedName>
        <fullName evidence="9">Carbohydrate ABC transporter permease</fullName>
    </submittedName>
</protein>
<keyword evidence="3" id="KW-1003">Cell membrane</keyword>
<dbReference type="CDD" id="cd06261">
    <property type="entry name" value="TM_PBP2"/>
    <property type="match status" value="1"/>
</dbReference>